<dbReference type="Proteomes" id="UP001566132">
    <property type="component" value="Unassembled WGS sequence"/>
</dbReference>
<dbReference type="AlphaFoldDB" id="A0ABD1EI64"/>
<reference evidence="2 3" key="1">
    <citation type="submission" date="2024-05" db="EMBL/GenBank/DDBJ databases">
        <title>Genetic variation in Jamaican populations of the coffee berry borer (Hypothenemus hampei).</title>
        <authorList>
            <person name="Errbii M."/>
            <person name="Myrie A."/>
        </authorList>
    </citation>
    <scope>NUCLEOTIDE SEQUENCE [LARGE SCALE GENOMIC DNA]</scope>
    <source>
        <strain evidence="2">JA-Hopewell-2020-01-JO</strain>
        <tissue evidence="2">Whole body</tissue>
    </source>
</reference>
<keyword evidence="3" id="KW-1185">Reference proteome</keyword>
<gene>
    <name evidence="2" type="ORF">ABEB36_009862</name>
</gene>
<organism evidence="2 3">
    <name type="scientific">Hypothenemus hampei</name>
    <name type="common">Coffee berry borer</name>
    <dbReference type="NCBI Taxonomy" id="57062"/>
    <lineage>
        <taxon>Eukaryota</taxon>
        <taxon>Metazoa</taxon>
        <taxon>Ecdysozoa</taxon>
        <taxon>Arthropoda</taxon>
        <taxon>Hexapoda</taxon>
        <taxon>Insecta</taxon>
        <taxon>Pterygota</taxon>
        <taxon>Neoptera</taxon>
        <taxon>Endopterygota</taxon>
        <taxon>Coleoptera</taxon>
        <taxon>Polyphaga</taxon>
        <taxon>Cucujiformia</taxon>
        <taxon>Curculionidae</taxon>
        <taxon>Scolytinae</taxon>
        <taxon>Hypothenemus</taxon>
    </lineage>
</organism>
<protein>
    <submittedName>
        <fullName evidence="2">Uncharacterized protein</fullName>
    </submittedName>
</protein>
<name>A0ABD1EI64_HYPHA</name>
<accession>A0ABD1EI64</accession>
<comment type="caution">
    <text evidence="2">The sequence shown here is derived from an EMBL/GenBank/DDBJ whole genome shotgun (WGS) entry which is preliminary data.</text>
</comment>
<evidence type="ECO:0000313" key="2">
    <source>
        <dbReference type="EMBL" id="KAL1494239.1"/>
    </source>
</evidence>
<proteinExistence type="predicted"/>
<evidence type="ECO:0000313" key="3">
    <source>
        <dbReference type="Proteomes" id="UP001566132"/>
    </source>
</evidence>
<dbReference type="EMBL" id="JBDJPC010000007">
    <property type="protein sequence ID" value="KAL1494239.1"/>
    <property type="molecule type" value="Genomic_DNA"/>
</dbReference>
<evidence type="ECO:0000256" key="1">
    <source>
        <dbReference type="SAM" id="MobiDB-lite"/>
    </source>
</evidence>
<feature type="region of interest" description="Disordered" evidence="1">
    <location>
        <begin position="27"/>
        <end position="55"/>
    </location>
</feature>
<sequence length="66" mass="7509">MSQRSKRTSHSIENLLQLRPAKNYSERYYSSSRRVPPLGMPDSECSSRRNSNSGSYKVKLSGVVML</sequence>